<keyword evidence="2" id="KW-1185">Reference proteome</keyword>
<dbReference type="InterPro" id="IPR024810">
    <property type="entry name" value="MAB21L/cGLR"/>
</dbReference>
<dbReference type="GeneID" id="111120621"/>
<name>A0A8B8CRX0_CRAVI</name>
<gene>
    <name evidence="3" type="primary">LOC111120621</name>
</gene>
<evidence type="ECO:0000313" key="3">
    <source>
        <dbReference type="RefSeq" id="XP_022317181.1"/>
    </source>
</evidence>
<accession>A0A8B8CRX0</accession>
<organism evidence="2 3">
    <name type="scientific">Crassostrea virginica</name>
    <name type="common">Eastern oyster</name>
    <dbReference type="NCBI Taxonomy" id="6565"/>
    <lineage>
        <taxon>Eukaryota</taxon>
        <taxon>Metazoa</taxon>
        <taxon>Spiralia</taxon>
        <taxon>Lophotrochozoa</taxon>
        <taxon>Mollusca</taxon>
        <taxon>Bivalvia</taxon>
        <taxon>Autobranchia</taxon>
        <taxon>Pteriomorphia</taxon>
        <taxon>Ostreida</taxon>
        <taxon>Ostreoidea</taxon>
        <taxon>Ostreidae</taxon>
        <taxon>Crassostrea</taxon>
    </lineage>
</organism>
<dbReference type="OrthoDB" id="6054650at2759"/>
<dbReference type="KEGG" id="cvn:111120621"/>
<dbReference type="PANTHER" id="PTHR10656:SF78">
    <property type="entry name" value="CYCLIC GMP-AMP SYNTHASE-LIKE"/>
    <property type="match status" value="1"/>
</dbReference>
<dbReference type="Gene3D" id="1.10.1410.40">
    <property type="match status" value="1"/>
</dbReference>
<dbReference type="AlphaFoldDB" id="A0A8B8CRX0"/>
<dbReference type="RefSeq" id="XP_022317181.1">
    <property type="nucleotide sequence ID" value="XM_022461473.1"/>
</dbReference>
<dbReference type="Pfam" id="PF03281">
    <property type="entry name" value="Mab-21"/>
    <property type="match status" value="1"/>
</dbReference>
<dbReference type="InterPro" id="IPR046903">
    <property type="entry name" value="Mab-21-like_nuc_Trfase"/>
</dbReference>
<evidence type="ECO:0000259" key="1">
    <source>
        <dbReference type="Pfam" id="PF03281"/>
    </source>
</evidence>
<reference evidence="3" key="1">
    <citation type="submission" date="2025-08" db="UniProtKB">
        <authorList>
            <consortium name="RefSeq"/>
        </authorList>
    </citation>
    <scope>IDENTIFICATION</scope>
    <source>
        <tissue evidence="3">Whole sample</tissue>
    </source>
</reference>
<evidence type="ECO:0000313" key="2">
    <source>
        <dbReference type="Proteomes" id="UP000694844"/>
    </source>
</evidence>
<dbReference type="Proteomes" id="UP000694844">
    <property type="component" value="Chromosome 2"/>
</dbReference>
<sequence length="447" mass="51419">MAGGEGRHLSNAWRFPVDSFGAGERSLKSQIQTQTMQYDFSESVWNQACTVVDDVLGIILSELRNQADRLFENLKIDVKFIRQASARQGLKIENPDEFDAIVPFAIKGLDIQEVRLQDSNGQIIPGQMRLRVLNQSDLNQKFPRMHRLGVFQMDQGTCFINTRVLQEQVFKSLMDKTLSIIRDDLMRRGYNVTRSSRPPTMNISISSNLPFDIDVDLVPGLELKQEAVIIPDTVTTHPGSIRIAFPRFGLMKWVSRENPRIREQDKDFIWRNCSSSYERYLFDMCLGNRERLYIITACRVMKAVVKTLRKKQNHAANLLTSYHLKTVAMYCIMLLTVPSIAPPGFHLGGVREALGYFLRFLKVIFQKETLPEFFLGNEYLGKIFPDSYFANVHRKYNLFDKENPRQVEAAKHCFGAMESLLDGCYTYGSLNEAVISCFENRMLRMTM</sequence>
<protein>
    <submittedName>
        <fullName evidence="3">Uncharacterized protein LOC111120621</fullName>
    </submittedName>
</protein>
<dbReference type="SMART" id="SM01265">
    <property type="entry name" value="Mab-21"/>
    <property type="match status" value="1"/>
</dbReference>
<dbReference type="PANTHER" id="PTHR10656">
    <property type="entry name" value="CELL FATE DETERMINING PROTEIN MAB21-RELATED"/>
    <property type="match status" value="1"/>
</dbReference>
<dbReference type="Gene3D" id="3.30.460.90">
    <property type="match status" value="1"/>
</dbReference>
<feature type="domain" description="Mab-21-like nucleotidyltransferase" evidence="1">
    <location>
        <begin position="89"/>
        <end position="282"/>
    </location>
</feature>
<proteinExistence type="predicted"/>